<sequence>MSRLSGAHCCCSIKLEAEQAPCAFRFSSAVRPALELQRGLESSGSSKLWRSQPAAGESLQVDRNAYKQKLVAHHTCFSHWLHPRQSESGRRC</sequence>
<evidence type="ECO:0000313" key="2">
    <source>
        <dbReference type="Proteomes" id="UP001054945"/>
    </source>
</evidence>
<dbReference type="AlphaFoldDB" id="A0AAV4ULJ7"/>
<dbReference type="EMBL" id="BPLR01013078">
    <property type="protein sequence ID" value="GIY58565.1"/>
    <property type="molecule type" value="Genomic_DNA"/>
</dbReference>
<proteinExistence type="predicted"/>
<organism evidence="1 2">
    <name type="scientific">Caerostris extrusa</name>
    <name type="common">Bark spider</name>
    <name type="synonym">Caerostris bankana</name>
    <dbReference type="NCBI Taxonomy" id="172846"/>
    <lineage>
        <taxon>Eukaryota</taxon>
        <taxon>Metazoa</taxon>
        <taxon>Ecdysozoa</taxon>
        <taxon>Arthropoda</taxon>
        <taxon>Chelicerata</taxon>
        <taxon>Arachnida</taxon>
        <taxon>Araneae</taxon>
        <taxon>Araneomorphae</taxon>
        <taxon>Entelegynae</taxon>
        <taxon>Araneoidea</taxon>
        <taxon>Araneidae</taxon>
        <taxon>Caerostris</taxon>
    </lineage>
</organism>
<comment type="caution">
    <text evidence="1">The sequence shown here is derived from an EMBL/GenBank/DDBJ whole genome shotgun (WGS) entry which is preliminary data.</text>
</comment>
<protein>
    <submittedName>
        <fullName evidence="1">Uncharacterized protein</fullName>
    </submittedName>
</protein>
<accession>A0AAV4ULJ7</accession>
<name>A0AAV4ULJ7_CAEEX</name>
<reference evidence="1 2" key="1">
    <citation type="submission" date="2021-06" db="EMBL/GenBank/DDBJ databases">
        <title>Caerostris extrusa draft genome.</title>
        <authorList>
            <person name="Kono N."/>
            <person name="Arakawa K."/>
        </authorList>
    </citation>
    <scope>NUCLEOTIDE SEQUENCE [LARGE SCALE GENOMIC DNA]</scope>
</reference>
<keyword evidence="2" id="KW-1185">Reference proteome</keyword>
<evidence type="ECO:0000313" key="1">
    <source>
        <dbReference type="EMBL" id="GIY58565.1"/>
    </source>
</evidence>
<gene>
    <name evidence="1" type="ORF">CEXT_142421</name>
</gene>
<dbReference type="Proteomes" id="UP001054945">
    <property type="component" value="Unassembled WGS sequence"/>
</dbReference>